<sequence length="223" mass="25526">MKGLHHKSTVIDYVWLYSRYLGNQLAYLKEIEENGSASIVYLLNILETIHKAHVDDYESNFQSVVKKTFESGLLSQVEYEFLNNKVNGVRKLRNIFAHANLSQFSFTLDNSKIIYPLTENENCQLLYSKISDIIFNIIFNIILKISIFPLDTDISINTDSSIKALKYTIATLTPDDILRDKGIDPETLPGWDKLTKTEQYRHAENASNVKVLANIFSALKDAR</sequence>
<dbReference type="Proteomes" id="UP000323129">
    <property type="component" value="Unassembled WGS sequence"/>
</dbReference>
<comment type="caution">
    <text evidence="1">The sequence shown here is derived from an EMBL/GenBank/DDBJ whole genome shotgun (WGS) entry which is preliminary data.</text>
</comment>
<name>A0ABY3MMD4_AERVE</name>
<evidence type="ECO:0000313" key="2">
    <source>
        <dbReference type="Proteomes" id="UP000323129"/>
    </source>
</evidence>
<accession>A0ABY3MMD4</accession>
<dbReference type="EMBL" id="NQMC01000021">
    <property type="protein sequence ID" value="TYD45280.1"/>
    <property type="molecule type" value="Genomic_DNA"/>
</dbReference>
<evidence type="ECO:0000313" key="1">
    <source>
        <dbReference type="EMBL" id="TYD45280.1"/>
    </source>
</evidence>
<gene>
    <name evidence="1" type="ORF">CJF24_08860</name>
</gene>
<protein>
    <submittedName>
        <fullName evidence="1">Uncharacterized protein</fullName>
    </submittedName>
</protein>
<organism evidence="1 2">
    <name type="scientific">Aeromonas veronii</name>
    <dbReference type="NCBI Taxonomy" id="654"/>
    <lineage>
        <taxon>Bacteria</taxon>
        <taxon>Pseudomonadati</taxon>
        <taxon>Pseudomonadota</taxon>
        <taxon>Gammaproteobacteria</taxon>
        <taxon>Aeromonadales</taxon>
        <taxon>Aeromonadaceae</taxon>
        <taxon>Aeromonas</taxon>
    </lineage>
</organism>
<dbReference type="RefSeq" id="WP_115578089.1">
    <property type="nucleotide sequence ID" value="NZ_NMUS01000033.1"/>
</dbReference>
<proteinExistence type="predicted"/>
<keyword evidence="2" id="KW-1185">Reference proteome</keyword>
<reference evidence="1 2" key="1">
    <citation type="submission" date="2017-08" db="EMBL/GenBank/DDBJ databases">
        <title>Aeromonas veronii bv sobria strain NS22 whole genome sequencing.</title>
        <authorList>
            <person name="Katharios P."/>
            <person name="Ha V.Q."/>
            <person name="Smyrli M."/>
        </authorList>
    </citation>
    <scope>NUCLEOTIDE SEQUENCE [LARGE SCALE GENOMIC DNA]</scope>
    <source>
        <strain evidence="1 2">NS22</strain>
    </source>
</reference>